<evidence type="ECO:0000256" key="1">
    <source>
        <dbReference type="SAM" id="Phobius"/>
    </source>
</evidence>
<accession>A0ABU9KSH8</accession>
<keyword evidence="1" id="KW-1133">Transmembrane helix</keyword>
<keyword evidence="1" id="KW-0812">Transmembrane</keyword>
<sequence>MEPLTIIIVAVIIIFPILLVKEAKKQKKTSIPLFENYAKSHNWTYMQEDDGTVQNLAKDLQGIGRFNSPSLGKIAPENVIIGSVPKGRIHYFQHHVRISEGNAIHLNVCLLQLKNTICDALIVRFKKESSRLTNELYTMPELELDQNWSKDVVIYGNYTDINEVLDDITLTKIVEKANELPWRIDLQIKNNLVAVYIAERNASVENESDLSALKDFTEYVAGSIQR</sequence>
<evidence type="ECO:0000313" key="2">
    <source>
        <dbReference type="EMBL" id="MEL4305242.1"/>
    </source>
</evidence>
<evidence type="ECO:0000313" key="3">
    <source>
        <dbReference type="Proteomes" id="UP001396646"/>
    </source>
</evidence>
<dbReference type="EMBL" id="JBCAUS010000003">
    <property type="protein sequence ID" value="MEL4305242.1"/>
    <property type="molecule type" value="Genomic_DNA"/>
</dbReference>
<protein>
    <submittedName>
        <fullName evidence="2">Uncharacterized protein</fullName>
    </submittedName>
</protein>
<proteinExistence type="predicted"/>
<reference evidence="2 3" key="1">
    <citation type="submission" date="2024-04" db="EMBL/GenBank/DDBJ databases">
        <title>Methanococcoides sp. LMO-2.</title>
        <authorList>
            <person name="Liang L."/>
        </authorList>
    </citation>
    <scope>NUCLEOTIDE SEQUENCE [LARGE SCALE GENOMIC DNA]</scope>
    <source>
        <strain evidence="2 3">LMO-2</strain>
    </source>
</reference>
<comment type="caution">
    <text evidence="2">The sequence shown here is derived from an EMBL/GenBank/DDBJ whole genome shotgun (WGS) entry which is preliminary data.</text>
</comment>
<dbReference type="Proteomes" id="UP001396646">
    <property type="component" value="Unassembled WGS sequence"/>
</dbReference>
<keyword evidence="1" id="KW-0472">Membrane</keyword>
<name>A0ABU9KSH8_9EURY</name>
<gene>
    <name evidence="2" type="ORF">WOA13_05285</name>
</gene>
<feature type="transmembrane region" description="Helical" evidence="1">
    <location>
        <begin position="6"/>
        <end position="23"/>
    </location>
</feature>
<organism evidence="2 3">
    <name type="scientific">Methanococcoides cohabitans</name>
    <dbReference type="NCBI Taxonomy" id="3136559"/>
    <lineage>
        <taxon>Archaea</taxon>
        <taxon>Methanobacteriati</taxon>
        <taxon>Methanobacteriota</taxon>
        <taxon>Stenosarchaea group</taxon>
        <taxon>Methanomicrobia</taxon>
        <taxon>Methanosarcinales</taxon>
        <taxon>Methanosarcinaceae</taxon>
        <taxon>Methanococcoides</taxon>
    </lineage>
</organism>
<keyword evidence="3" id="KW-1185">Reference proteome</keyword>
<dbReference type="RefSeq" id="WP_342126915.1">
    <property type="nucleotide sequence ID" value="NZ_JBCAUS010000003.1"/>
</dbReference>